<protein>
    <submittedName>
        <fullName evidence="3">Secreted protein</fullName>
    </submittedName>
</protein>
<sequence>CAVSIRCYVYSSILGDIGTEVTCPSGVTSCFKQDMTVLGVRIKPWTQEAMDLKNPWTSRKAMDPKKPWTQEAMDPKNHGPQEAIDSSAMSRQRLQRQQQSRQQHHHHGCRCRSPLDAELQPSNRHIVTQPSKYCCSPSFSEFEVAAVALHDVVDQRVDATPAHTARTGHRRLPFSLKQNLAGNTPFCARRPWLHGVVKPIREESNGSSTARGVAVQQKKVTWGNLVDADEPPASNSCKTRG</sequence>
<dbReference type="Proteomes" id="UP000095280">
    <property type="component" value="Unplaced"/>
</dbReference>
<organism evidence="2 3">
    <name type="scientific">Macrostomum lignano</name>
    <dbReference type="NCBI Taxonomy" id="282301"/>
    <lineage>
        <taxon>Eukaryota</taxon>
        <taxon>Metazoa</taxon>
        <taxon>Spiralia</taxon>
        <taxon>Lophotrochozoa</taxon>
        <taxon>Platyhelminthes</taxon>
        <taxon>Rhabditophora</taxon>
        <taxon>Macrostomorpha</taxon>
        <taxon>Macrostomida</taxon>
        <taxon>Macrostomidae</taxon>
        <taxon>Macrostomum</taxon>
    </lineage>
</organism>
<dbReference type="WBParaSite" id="maker-unitig_25412-snap-gene-0.1-mRNA-1">
    <property type="protein sequence ID" value="maker-unitig_25412-snap-gene-0.1-mRNA-1"/>
    <property type="gene ID" value="maker-unitig_25412-snap-gene-0.1"/>
</dbReference>
<name>A0A1I8F998_9PLAT</name>
<reference evidence="3" key="1">
    <citation type="submission" date="2016-11" db="UniProtKB">
        <authorList>
            <consortium name="WormBaseParasite"/>
        </authorList>
    </citation>
    <scope>IDENTIFICATION</scope>
</reference>
<evidence type="ECO:0000313" key="2">
    <source>
        <dbReference type="Proteomes" id="UP000095280"/>
    </source>
</evidence>
<dbReference type="AlphaFoldDB" id="A0A1I8F998"/>
<feature type="region of interest" description="Disordered" evidence="1">
    <location>
        <begin position="54"/>
        <end position="115"/>
    </location>
</feature>
<evidence type="ECO:0000313" key="3">
    <source>
        <dbReference type="WBParaSite" id="maker-unitig_25412-snap-gene-0.1-mRNA-1"/>
    </source>
</evidence>
<evidence type="ECO:0000256" key="1">
    <source>
        <dbReference type="SAM" id="MobiDB-lite"/>
    </source>
</evidence>
<keyword evidence="2" id="KW-1185">Reference proteome</keyword>
<feature type="compositionally biased region" description="Low complexity" evidence="1">
    <location>
        <begin position="90"/>
        <end position="101"/>
    </location>
</feature>
<accession>A0A1I8F998</accession>
<proteinExistence type="predicted"/>
<feature type="compositionally biased region" description="Basic and acidic residues" evidence="1">
    <location>
        <begin position="60"/>
        <end position="79"/>
    </location>
</feature>